<organism evidence="1 2">
    <name type="scientific">Nesidiocoris tenuis</name>
    <dbReference type="NCBI Taxonomy" id="355587"/>
    <lineage>
        <taxon>Eukaryota</taxon>
        <taxon>Metazoa</taxon>
        <taxon>Ecdysozoa</taxon>
        <taxon>Arthropoda</taxon>
        <taxon>Hexapoda</taxon>
        <taxon>Insecta</taxon>
        <taxon>Pterygota</taxon>
        <taxon>Neoptera</taxon>
        <taxon>Paraneoptera</taxon>
        <taxon>Hemiptera</taxon>
        <taxon>Heteroptera</taxon>
        <taxon>Panheteroptera</taxon>
        <taxon>Cimicomorpha</taxon>
        <taxon>Miridae</taxon>
        <taxon>Dicyphina</taxon>
        <taxon>Nesidiocoris</taxon>
    </lineage>
</organism>
<sequence length="63" mass="6610">VVQAGQVIQSSNGQQIVVHPVASQNGQTIQLAGPNQIQVVPISAGIQVTYLPKFGLISDLLFV</sequence>
<dbReference type="AlphaFoldDB" id="A0A6H5GRG5"/>
<protein>
    <submittedName>
        <fullName evidence="1">Uncharacterized protein</fullName>
    </submittedName>
</protein>
<feature type="non-terminal residue" evidence="1">
    <location>
        <position position="63"/>
    </location>
</feature>
<dbReference type="Proteomes" id="UP000479000">
    <property type="component" value="Unassembled WGS sequence"/>
</dbReference>
<keyword evidence="2" id="KW-1185">Reference proteome</keyword>
<proteinExistence type="predicted"/>
<dbReference type="EMBL" id="CADCXU010016470">
    <property type="protein sequence ID" value="CAB0005478.1"/>
    <property type="molecule type" value="Genomic_DNA"/>
</dbReference>
<gene>
    <name evidence="1" type="ORF">NTEN_LOCUS10955</name>
</gene>
<evidence type="ECO:0000313" key="1">
    <source>
        <dbReference type="EMBL" id="CAB0005478.1"/>
    </source>
</evidence>
<accession>A0A6H5GRG5</accession>
<dbReference type="OrthoDB" id="1097733at2759"/>
<evidence type="ECO:0000313" key="2">
    <source>
        <dbReference type="Proteomes" id="UP000479000"/>
    </source>
</evidence>
<feature type="non-terminal residue" evidence="1">
    <location>
        <position position="1"/>
    </location>
</feature>
<name>A0A6H5GRG5_9HEMI</name>
<reference evidence="1 2" key="1">
    <citation type="submission" date="2020-02" db="EMBL/GenBank/DDBJ databases">
        <authorList>
            <person name="Ferguson B K."/>
        </authorList>
    </citation>
    <scope>NUCLEOTIDE SEQUENCE [LARGE SCALE GENOMIC DNA]</scope>
</reference>